<dbReference type="PROSITE" id="PS50053">
    <property type="entry name" value="UBIQUITIN_2"/>
    <property type="match status" value="1"/>
</dbReference>
<evidence type="ECO:0000259" key="2">
    <source>
        <dbReference type="PROSITE" id="PS50053"/>
    </source>
</evidence>
<accession>A0A6C0HF79</accession>
<feature type="region of interest" description="Disordered" evidence="1">
    <location>
        <begin position="1"/>
        <end position="25"/>
    </location>
</feature>
<name>A0A6C0HF79_9ZZZZ</name>
<dbReference type="InterPro" id="IPR000626">
    <property type="entry name" value="Ubiquitin-like_dom"/>
</dbReference>
<feature type="domain" description="Ubiquitin-like" evidence="2">
    <location>
        <begin position="37"/>
        <end position="96"/>
    </location>
</feature>
<dbReference type="CDD" id="cd17039">
    <property type="entry name" value="Ubl_ubiquitin_like"/>
    <property type="match status" value="1"/>
</dbReference>
<dbReference type="AlphaFoldDB" id="A0A6C0HF79"/>
<evidence type="ECO:0000313" key="3">
    <source>
        <dbReference type="EMBL" id="QHT79262.1"/>
    </source>
</evidence>
<sequence>MGSCQSVPVSGVPVSGNYSPPTIPTDVDPLWEDKFVMTITGRGIPETVVVKPTDTVHSVLGRLEKKVGGHDVAKFRLSYNGKVLDPDAVLVECGISGTDCCPVLVL</sequence>
<evidence type="ECO:0000256" key="1">
    <source>
        <dbReference type="SAM" id="MobiDB-lite"/>
    </source>
</evidence>
<proteinExistence type="predicted"/>
<protein>
    <recommendedName>
        <fullName evidence="2">Ubiquitin-like domain-containing protein</fullName>
    </recommendedName>
</protein>
<dbReference type="Gene3D" id="3.10.20.90">
    <property type="entry name" value="Phosphatidylinositol 3-kinase Catalytic Subunit, Chain A, domain 1"/>
    <property type="match status" value="1"/>
</dbReference>
<dbReference type="EMBL" id="MN739947">
    <property type="protein sequence ID" value="QHT79262.1"/>
    <property type="molecule type" value="Genomic_DNA"/>
</dbReference>
<reference evidence="3" key="1">
    <citation type="journal article" date="2020" name="Nature">
        <title>Giant virus diversity and host interactions through global metagenomics.</title>
        <authorList>
            <person name="Schulz F."/>
            <person name="Roux S."/>
            <person name="Paez-Espino D."/>
            <person name="Jungbluth S."/>
            <person name="Walsh D.A."/>
            <person name="Denef V.J."/>
            <person name="McMahon K.D."/>
            <person name="Konstantinidis K.T."/>
            <person name="Eloe-Fadrosh E.A."/>
            <person name="Kyrpides N.C."/>
            <person name="Woyke T."/>
        </authorList>
    </citation>
    <scope>NUCLEOTIDE SEQUENCE</scope>
    <source>
        <strain evidence="3">GVMAG-M-3300023179-99</strain>
    </source>
</reference>
<dbReference type="Pfam" id="PF00240">
    <property type="entry name" value="ubiquitin"/>
    <property type="match status" value="1"/>
</dbReference>
<feature type="compositionally biased region" description="Low complexity" evidence="1">
    <location>
        <begin position="1"/>
        <end position="20"/>
    </location>
</feature>
<dbReference type="SUPFAM" id="SSF54236">
    <property type="entry name" value="Ubiquitin-like"/>
    <property type="match status" value="1"/>
</dbReference>
<organism evidence="3">
    <name type="scientific">viral metagenome</name>
    <dbReference type="NCBI Taxonomy" id="1070528"/>
    <lineage>
        <taxon>unclassified sequences</taxon>
        <taxon>metagenomes</taxon>
        <taxon>organismal metagenomes</taxon>
    </lineage>
</organism>
<dbReference type="InterPro" id="IPR029071">
    <property type="entry name" value="Ubiquitin-like_domsf"/>
</dbReference>